<name>A0A565B6N7_9BRAS</name>
<organism evidence="1 2">
    <name type="scientific">Arabis nemorensis</name>
    <dbReference type="NCBI Taxonomy" id="586526"/>
    <lineage>
        <taxon>Eukaryota</taxon>
        <taxon>Viridiplantae</taxon>
        <taxon>Streptophyta</taxon>
        <taxon>Embryophyta</taxon>
        <taxon>Tracheophyta</taxon>
        <taxon>Spermatophyta</taxon>
        <taxon>Magnoliopsida</taxon>
        <taxon>eudicotyledons</taxon>
        <taxon>Gunneridae</taxon>
        <taxon>Pentapetalae</taxon>
        <taxon>rosids</taxon>
        <taxon>malvids</taxon>
        <taxon>Brassicales</taxon>
        <taxon>Brassicaceae</taxon>
        <taxon>Arabideae</taxon>
        <taxon>Arabis</taxon>
    </lineage>
</organism>
<comment type="caution">
    <text evidence="1">The sequence shown here is derived from an EMBL/GenBank/DDBJ whole genome shotgun (WGS) entry which is preliminary data.</text>
</comment>
<reference evidence="1" key="1">
    <citation type="submission" date="2019-07" db="EMBL/GenBank/DDBJ databases">
        <authorList>
            <person name="Dittberner H."/>
        </authorList>
    </citation>
    <scope>NUCLEOTIDE SEQUENCE [LARGE SCALE GENOMIC DNA]</scope>
</reference>
<keyword evidence="2" id="KW-1185">Reference proteome</keyword>
<dbReference type="AlphaFoldDB" id="A0A565B6N7"/>
<evidence type="ECO:0000313" key="2">
    <source>
        <dbReference type="Proteomes" id="UP000489600"/>
    </source>
</evidence>
<gene>
    <name evidence="1" type="ORF">ANE_LOCUS7219</name>
</gene>
<sequence length="76" mass="8495">MSSATVDFGIGLILSLLENETLLLSGVHGEIEKMKELLIMKSFLEDTHTHGGNGSTTTTFPNFCDKHEIWLTKWKT</sequence>
<accession>A0A565B6N7</accession>
<protein>
    <submittedName>
        <fullName evidence="1">Uncharacterized protein</fullName>
    </submittedName>
</protein>
<dbReference type="Proteomes" id="UP000489600">
    <property type="component" value="Unassembled WGS sequence"/>
</dbReference>
<evidence type="ECO:0000313" key="1">
    <source>
        <dbReference type="EMBL" id="VVA96774.1"/>
    </source>
</evidence>
<dbReference type="EMBL" id="CABITT030000003">
    <property type="protein sequence ID" value="VVA96774.1"/>
    <property type="molecule type" value="Genomic_DNA"/>
</dbReference>
<proteinExistence type="predicted"/>